<dbReference type="PROSITE" id="PS50878">
    <property type="entry name" value="RT_POL"/>
    <property type="match status" value="1"/>
</dbReference>
<dbReference type="Gene3D" id="3.30.70.270">
    <property type="match status" value="1"/>
</dbReference>
<evidence type="ECO:0000259" key="2">
    <source>
        <dbReference type="PROSITE" id="PS50878"/>
    </source>
</evidence>
<dbReference type="Gene3D" id="3.10.10.10">
    <property type="entry name" value="HIV Type 1 Reverse Transcriptase, subunit A, domain 1"/>
    <property type="match status" value="1"/>
</dbReference>
<organism evidence="3 4">
    <name type="scientific">Phytophthora fragariae</name>
    <dbReference type="NCBI Taxonomy" id="53985"/>
    <lineage>
        <taxon>Eukaryota</taxon>
        <taxon>Sar</taxon>
        <taxon>Stramenopiles</taxon>
        <taxon>Oomycota</taxon>
        <taxon>Peronosporomycetes</taxon>
        <taxon>Peronosporales</taxon>
        <taxon>Peronosporaceae</taxon>
        <taxon>Phytophthora</taxon>
    </lineage>
</organism>
<sequence>MQDRRDFMRKYEGYLVKVNALQTEWTAALAMPVNACIETDTRRMIARWEFSGASPETITEEQWEDYFRQALVPTFVDYASIDTAMKSLKMKTKWPEPESRMMHLQADMEAILNRFNVTDLAFKHEQRRLVGYLTKALEPMSFREVVATKLTLQEFKPLKNDAIGFCKQPKLLHVPVLAALAGGAAVESALPTLAGEAAEVVAVAIQAPGSPVVVVTPVAIPITGPEDAATADVEVVGVDAEAQGVVVLELEARLSDKEGRTAPHDLAAPASTVARRNIKSWAAQTTSPARPNACWRNCNTSLDFTLGRPIMTVLGYSADEQLVRARGTKSEWELGDKEQVGDDAETTALQRMCRMQTRARDIALYTMALEGLVNNTATTDQDWGGSNTAHGGTDSPRTIFKTKNLTSAYWQLPLSSSGAQVLAFQTLDGCPRFSRVPAGAHATATENADAMERHETRTALPSLRLHDSSAVHDMLDSKLAAARAKGLSAMGVKRLREILLRRQDSFRLEFESDPPVKVAPLQVRVKVNAQPTKAQPRRYSPDDRAYLDRHTAKLLEFGLVFLNHRSRWASAPRIVRKKEQDSDPTADPRMTIDTRGVNERTESMPWPIPVLEVVLGALEGAKVVFAMDWFRGYWQLPLHEDSQELFTFITHRGMYTPTRVPMGATDAVAYCQGVVEEIFGGLLGNGILAWLDDIVGYAESEDELLTLLDQVLARCEAYGLKLHAKKCEFFEIEVKWCGKMVSAAGVRHCSDRVQGLVEMQPPQTAGDLQQP</sequence>
<dbReference type="PANTHER" id="PTHR33064">
    <property type="entry name" value="POL PROTEIN"/>
    <property type="match status" value="1"/>
</dbReference>
<name>A0A6A3YWA9_9STRA</name>
<dbReference type="AlphaFoldDB" id="A0A6A3YWA9"/>
<dbReference type="InterPro" id="IPR051320">
    <property type="entry name" value="Viral_Replic_Matur_Polypro"/>
</dbReference>
<comment type="caution">
    <text evidence="3">The sequence shown here is derived from an EMBL/GenBank/DDBJ whole genome shotgun (WGS) entry which is preliminary data.</text>
</comment>
<dbReference type="PANTHER" id="PTHR33064:SF37">
    <property type="entry name" value="RIBONUCLEASE H"/>
    <property type="match status" value="1"/>
</dbReference>
<evidence type="ECO:0000313" key="4">
    <source>
        <dbReference type="Proteomes" id="UP000440367"/>
    </source>
</evidence>
<feature type="domain" description="Reverse transcriptase" evidence="2">
    <location>
        <begin position="556"/>
        <end position="741"/>
    </location>
</feature>
<dbReference type="InterPro" id="IPR043128">
    <property type="entry name" value="Rev_trsase/Diguanyl_cyclase"/>
</dbReference>
<feature type="compositionally biased region" description="Polar residues" evidence="1">
    <location>
        <begin position="377"/>
        <end position="390"/>
    </location>
</feature>
<proteinExistence type="predicted"/>
<feature type="region of interest" description="Disordered" evidence="1">
    <location>
        <begin position="575"/>
        <end position="594"/>
    </location>
</feature>
<accession>A0A6A3YWA9</accession>
<protein>
    <recommendedName>
        <fullName evidence="2">Reverse transcriptase domain-containing protein</fullName>
    </recommendedName>
</protein>
<dbReference type="CDD" id="cd01647">
    <property type="entry name" value="RT_LTR"/>
    <property type="match status" value="1"/>
</dbReference>
<evidence type="ECO:0000256" key="1">
    <source>
        <dbReference type="SAM" id="MobiDB-lite"/>
    </source>
</evidence>
<evidence type="ECO:0000313" key="3">
    <source>
        <dbReference type="EMBL" id="KAE9226204.1"/>
    </source>
</evidence>
<reference evidence="3 4" key="1">
    <citation type="submission" date="2018-08" db="EMBL/GenBank/DDBJ databases">
        <title>Genomic investigation of the strawberry pathogen Phytophthora fragariae indicates pathogenicity is determined by transcriptional variation in three key races.</title>
        <authorList>
            <person name="Adams T.M."/>
            <person name="Armitage A.D."/>
            <person name="Sobczyk M.K."/>
            <person name="Bates H.J."/>
            <person name="Dunwell J.M."/>
            <person name="Nellist C.F."/>
            <person name="Harrison R.J."/>
        </authorList>
    </citation>
    <scope>NUCLEOTIDE SEQUENCE [LARGE SCALE GENOMIC DNA]</scope>
    <source>
        <strain evidence="3 4">BC-1</strain>
    </source>
</reference>
<dbReference type="InterPro" id="IPR043502">
    <property type="entry name" value="DNA/RNA_pol_sf"/>
</dbReference>
<gene>
    <name evidence="3" type="ORF">PF002_g14196</name>
</gene>
<dbReference type="EMBL" id="QXGD01000747">
    <property type="protein sequence ID" value="KAE9226204.1"/>
    <property type="molecule type" value="Genomic_DNA"/>
</dbReference>
<dbReference type="Proteomes" id="UP000440367">
    <property type="component" value="Unassembled WGS sequence"/>
</dbReference>
<dbReference type="InterPro" id="IPR000477">
    <property type="entry name" value="RT_dom"/>
</dbReference>
<dbReference type="SUPFAM" id="SSF56672">
    <property type="entry name" value="DNA/RNA polymerases"/>
    <property type="match status" value="1"/>
</dbReference>
<feature type="region of interest" description="Disordered" evidence="1">
    <location>
        <begin position="377"/>
        <end position="396"/>
    </location>
</feature>
<dbReference type="Pfam" id="PF00078">
    <property type="entry name" value="RVT_1"/>
    <property type="match status" value="1"/>
</dbReference>